<name>A0A645J2I4_9ZZZZ</name>
<protein>
    <recommendedName>
        <fullName evidence="2">Solute-binding protein family 3/N-terminal domain-containing protein</fullName>
    </recommendedName>
</protein>
<dbReference type="Gene3D" id="3.40.190.10">
    <property type="entry name" value="Periplasmic binding protein-like II"/>
    <property type="match status" value="3"/>
</dbReference>
<organism evidence="3">
    <name type="scientific">bioreactor metagenome</name>
    <dbReference type="NCBI Taxonomy" id="1076179"/>
    <lineage>
        <taxon>unclassified sequences</taxon>
        <taxon>metagenomes</taxon>
        <taxon>ecological metagenomes</taxon>
    </lineage>
</organism>
<evidence type="ECO:0000256" key="1">
    <source>
        <dbReference type="ARBA" id="ARBA00022729"/>
    </source>
</evidence>
<dbReference type="SUPFAM" id="SSF53850">
    <property type="entry name" value="Periplasmic binding protein-like II"/>
    <property type="match status" value="2"/>
</dbReference>
<dbReference type="AlphaFoldDB" id="A0A645J2I4"/>
<dbReference type="EMBL" id="VSSQ01128856">
    <property type="protein sequence ID" value="MPN57390.1"/>
    <property type="molecule type" value="Genomic_DNA"/>
</dbReference>
<evidence type="ECO:0000313" key="3">
    <source>
        <dbReference type="EMBL" id="MPN57390.1"/>
    </source>
</evidence>
<evidence type="ECO:0000259" key="2">
    <source>
        <dbReference type="Pfam" id="PF00497"/>
    </source>
</evidence>
<reference evidence="3" key="1">
    <citation type="submission" date="2019-08" db="EMBL/GenBank/DDBJ databases">
        <authorList>
            <person name="Kucharzyk K."/>
            <person name="Murdoch R.W."/>
            <person name="Higgins S."/>
            <person name="Loffler F."/>
        </authorList>
    </citation>
    <scope>NUCLEOTIDE SEQUENCE</scope>
</reference>
<sequence>MALKMSKIDAAYFDHVGLKLIIKDNPDVDILAPKVFDVPIAAAFNENKDTLREKFNTFLKEIKASGVYDDMVQRWMEKDIFEMPEIDESNANGELRVGIVCDIGLPFTAVKDGQIVGFDIELSKRFAAYMKMKYIPSDIQFGSMIASIATDKIDMATC</sequence>
<accession>A0A645J2I4</accession>
<proteinExistence type="predicted"/>
<dbReference type="PANTHER" id="PTHR35936:SF19">
    <property type="entry name" value="AMINO-ACID-BINDING PROTEIN YXEM-RELATED"/>
    <property type="match status" value="1"/>
</dbReference>
<dbReference type="Pfam" id="PF00497">
    <property type="entry name" value="SBP_bac_3"/>
    <property type="match status" value="1"/>
</dbReference>
<keyword evidence="1" id="KW-0732">Signal</keyword>
<comment type="caution">
    <text evidence="3">The sequence shown here is derived from an EMBL/GenBank/DDBJ whole genome shotgun (WGS) entry which is preliminary data.</text>
</comment>
<gene>
    <name evidence="3" type="ORF">SDC9_205084</name>
</gene>
<dbReference type="PANTHER" id="PTHR35936">
    <property type="entry name" value="MEMBRANE-BOUND LYTIC MUREIN TRANSGLYCOSYLASE F"/>
    <property type="match status" value="1"/>
</dbReference>
<dbReference type="InterPro" id="IPR001638">
    <property type="entry name" value="Solute-binding_3/MltF_N"/>
</dbReference>
<feature type="domain" description="Solute-binding protein family 3/N-terminal" evidence="2">
    <location>
        <begin position="105"/>
        <end position="156"/>
    </location>
</feature>